<name>A0A1G8SFJ3_9RHOB</name>
<dbReference type="OrthoDB" id="529444at2"/>
<keyword evidence="1" id="KW-0812">Transmembrane</keyword>
<feature type="transmembrane region" description="Helical" evidence="1">
    <location>
        <begin position="182"/>
        <end position="200"/>
    </location>
</feature>
<proteinExistence type="predicted"/>
<dbReference type="Proteomes" id="UP000199093">
    <property type="component" value="Unassembled WGS sequence"/>
</dbReference>
<dbReference type="AlphaFoldDB" id="A0A1G8SFJ3"/>
<dbReference type="InterPro" id="IPR043728">
    <property type="entry name" value="DUF5671"/>
</dbReference>
<keyword evidence="1" id="KW-1133">Transmembrane helix</keyword>
<evidence type="ECO:0000313" key="3">
    <source>
        <dbReference type="EMBL" id="SDJ28022.1"/>
    </source>
</evidence>
<organism evidence="3 4">
    <name type="scientific">Salipiger marinus</name>
    <dbReference type="NCBI Taxonomy" id="555512"/>
    <lineage>
        <taxon>Bacteria</taxon>
        <taxon>Pseudomonadati</taxon>
        <taxon>Pseudomonadota</taxon>
        <taxon>Alphaproteobacteria</taxon>
        <taxon>Rhodobacterales</taxon>
        <taxon>Roseobacteraceae</taxon>
        <taxon>Salipiger</taxon>
    </lineage>
</organism>
<sequence>MTKHPALDDFVREALARGTPRPQIADQLREAGWTQRETDAALAGWTDSQPDAGPVPRPVRSGAARETLFHALLFVTFGMVAGHVLALAFAQIEIVLPDPDRVQVYAAGGLRWAMAGLIVFTPVFWLIDRSDRRALATDPARPHGTARRWLSSLAVFIAALTLLGDALVLIYTFLDGQMTSRFLAKSAVVAGLAGLVLGYFRQDRAGLRAASAQGLAGLAALVLALSFASVGGPGQGQIERRDEARIADLRQLTQDVRRCLQEQIGALPEDLAPMDCASNPSRLTGYAAAITYQRRSASSFALCTEVEFPPAIPTYDIMLEGTTACLPTDLQ</sequence>
<feature type="transmembrane region" description="Helical" evidence="1">
    <location>
        <begin position="149"/>
        <end position="170"/>
    </location>
</feature>
<protein>
    <recommendedName>
        <fullName evidence="2">DUF5671 domain-containing protein</fullName>
    </recommendedName>
</protein>
<evidence type="ECO:0000259" key="2">
    <source>
        <dbReference type="Pfam" id="PF18920"/>
    </source>
</evidence>
<feature type="transmembrane region" description="Helical" evidence="1">
    <location>
        <begin position="67"/>
        <end position="90"/>
    </location>
</feature>
<feature type="transmembrane region" description="Helical" evidence="1">
    <location>
        <begin position="110"/>
        <end position="128"/>
    </location>
</feature>
<dbReference type="STRING" id="555512.SAMN04487993_102443"/>
<keyword evidence="1" id="KW-0472">Membrane</keyword>
<dbReference type="RefSeq" id="WP_089850811.1">
    <property type="nucleotide sequence ID" value="NZ_FNEJ01000024.1"/>
</dbReference>
<accession>A0A1G8SFJ3</accession>
<keyword evidence="4" id="KW-1185">Reference proteome</keyword>
<reference evidence="3 4" key="1">
    <citation type="submission" date="2016-10" db="EMBL/GenBank/DDBJ databases">
        <authorList>
            <person name="de Groot N.N."/>
        </authorList>
    </citation>
    <scope>NUCLEOTIDE SEQUENCE [LARGE SCALE GENOMIC DNA]</scope>
    <source>
        <strain evidence="3 4">DSM 26424</strain>
    </source>
</reference>
<evidence type="ECO:0000313" key="4">
    <source>
        <dbReference type="Proteomes" id="UP000199093"/>
    </source>
</evidence>
<dbReference type="EMBL" id="FNEJ01000024">
    <property type="protein sequence ID" value="SDJ28022.1"/>
    <property type="molecule type" value="Genomic_DNA"/>
</dbReference>
<feature type="transmembrane region" description="Helical" evidence="1">
    <location>
        <begin position="212"/>
        <end position="231"/>
    </location>
</feature>
<feature type="domain" description="DUF5671" evidence="2">
    <location>
        <begin position="67"/>
        <end position="199"/>
    </location>
</feature>
<gene>
    <name evidence="3" type="ORF">SAMN04487993_102443</name>
</gene>
<dbReference type="Pfam" id="PF18920">
    <property type="entry name" value="DUF5671"/>
    <property type="match status" value="1"/>
</dbReference>
<evidence type="ECO:0000256" key="1">
    <source>
        <dbReference type="SAM" id="Phobius"/>
    </source>
</evidence>